<sequence>MIELNLEISKGEDFSVFLPATNLLGSTVKSEFGTVEHGEPIRVGDFSATIQPSGIRLTKLRSEIESIRNGAYRFDVLVERPDAHFPDGKSLSVEYRGILQVG</sequence>
<proteinExistence type="predicted"/>
<evidence type="ECO:0000313" key="2">
    <source>
        <dbReference type="Proteomes" id="UP000298277"/>
    </source>
</evidence>
<keyword evidence="2" id="KW-1185">Reference proteome</keyword>
<protein>
    <submittedName>
        <fullName evidence="1">Uncharacterized protein</fullName>
    </submittedName>
</protein>
<accession>A0A5F1YDL1</accession>
<dbReference type="OrthoDB" id="344093at2"/>
<reference evidence="1" key="1">
    <citation type="journal article" date="2019" name="PLoS Negl. Trop. Dis.">
        <title>Revisiting the worldwide diversity of Leptospira species in the environment.</title>
        <authorList>
            <person name="Vincent A.T."/>
            <person name="Schiettekatte O."/>
            <person name="Bourhy P."/>
            <person name="Veyrier F.J."/>
            <person name="Picardeau M."/>
        </authorList>
    </citation>
    <scope>NUCLEOTIDE SEQUENCE [LARGE SCALE GENOMIC DNA]</scope>
    <source>
        <strain evidence="1">201800299</strain>
    </source>
</reference>
<name>A0A5F1YDL1_9LEPT</name>
<evidence type="ECO:0000313" key="1">
    <source>
        <dbReference type="EMBL" id="TGK36217.1"/>
    </source>
</evidence>
<dbReference type="AlphaFoldDB" id="A0A5F1YDL1"/>
<dbReference type="EMBL" id="RQFA01000024">
    <property type="protein sequence ID" value="TGK36217.1"/>
    <property type="molecule type" value="Genomic_DNA"/>
</dbReference>
<gene>
    <name evidence="1" type="ORF">EHQ17_04705</name>
</gene>
<dbReference type="Proteomes" id="UP000298277">
    <property type="component" value="Unassembled WGS sequence"/>
</dbReference>
<organism evidence="1 2">
    <name type="scientific">Leptospira gomenensis</name>
    <dbReference type="NCBI Taxonomy" id="2484974"/>
    <lineage>
        <taxon>Bacteria</taxon>
        <taxon>Pseudomonadati</taxon>
        <taxon>Spirochaetota</taxon>
        <taxon>Spirochaetia</taxon>
        <taxon>Leptospirales</taxon>
        <taxon>Leptospiraceae</taxon>
        <taxon>Leptospira</taxon>
    </lineage>
</organism>
<comment type="caution">
    <text evidence="1">The sequence shown here is derived from an EMBL/GenBank/DDBJ whole genome shotgun (WGS) entry which is preliminary data.</text>
</comment>